<dbReference type="RefSeq" id="WP_124948163.1">
    <property type="nucleotide sequence ID" value="NZ_BHVT01000076.1"/>
</dbReference>
<proteinExistence type="predicted"/>
<evidence type="ECO:0008006" key="3">
    <source>
        <dbReference type="Google" id="ProtNLM"/>
    </source>
</evidence>
<comment type="caution">
    <text evidence="1">The sequence shown here is derived from an EMBL/GenBank/DDBJ whole genome shotgun (WGS) entry which is preliminary data.</text>
</comment>
<sequence>MLKGIHLTLMIGPAVPIPAPQSVVDAVTSVQVTSGKDRSGFQLTFAVSKKSALITTMLPAGYFDPMITRVIIIVTLGGMPNVLMDGIVTRQELQSSNEPGQSTFTVTGEDLSVLMDVVELTKPYPAMPDIAQVYATLAPYALFGIVPLAIPPFIPTVEIPTSRHQTQVGTDLSYVKMLAQRCGYVFYVEPGPLPGQSIAYFGPDIRIPIPQPALNVNMDAHTNVESLSFSLDGLAKKVRVFMILDPITGRVSIPIPVPNVNIFKPPLGLRPTPPSKIDFACRGAGLSPDKAARDILGFVINNADAISANGTLDVLRYGHVLRARLLVGVRGAGLAYDGLYYVETVTSNIKRGEYKQSFTLARDGLISNTPRVVT</sequence>
<reference evidence="1 2" key="1">
    <citation type="submission" date="2019-03" db="EMBL/GenBank/DDBJ databases">
        <title>Genomic Encyclopedia of Type Strains, Phase IV (KMG-IV): sequencing the most valuable type-strain genomes for metagenomic binning, comparative biology and taxonomic classification.</title>
        <authorList>
            <person name="Goeker M."/>
        </authorList>
    </citation>
    <scope>NUCLEOTIDE SEQUENCE [LARGE SCALE GENOMIC DNA]</scope>
    <source>
        <strain evidence="1 2">DSM 100309</strain>
    </source>
</reference>
<dbReference type="EMBL" id="SMCO01000006">
    <property type="protein sequence ID" value="TCV86747.1"/>
    <property type="molecule type" value="Genomic_DNA"/>
</dbReference>
<protein>
    <recommendedName>
        <fullName evidence="3">Phage protein D</fullName>
    </recommendedName>
</protein>
<evidence type="ECO:0000313" key="1">
    <source>
        <dbReference type="EMBL" id="TCV86747.1"/>
    </source>
</evidence>
<organism evidence="1 2">
    <name type="scientific">Sulfurirhabdus autotrophica</name>
    <dbReference type="NCBI Taxonomy" id="1706046"/>
    <lineage>
        <taxon>Bacteria</taxon>
        <taxon>Pseudomonadati</taxon>
        <taxon>Pseudomonadota</taxon>
        <taxon>Betaproteobacteria</taxon>
        <taxon>Nitrosomonadales</taxon>
        <taxon>Sulfuricellaceae</taxon>
        <taxon>Sulfurirhabdus</taxon>
    </lineage>
</organism>
<accession>A0A4R3Y4V2</accession>
<dbReference type="Proteomes" id="UP000295367">
    <property type="component" value="Unassembled WGS sequence"/>
</dbReference>
<gene>
    <name evidence="1" type="ORF">EDC63_106108</name>
</gene>
<name>A0A4R3Y4V2_9PROT</name>
<evidence type="ECO:0000313" key="2">
    <source>
        <dbReference type="Proteomes" id="UP000295367"/>
    </source>
</evidence>
<dbReference type="OrthoDB" id="262740at2"/>
<dbReference type="AlphaFoldDB" id="A0A4R3Y4V2"/>
<keyword evidence="2" id="KW-1185">Reference proteome</keyword>